<evidence type="ECO:0000313" key="2">
    <source>
        <dbReference type="Proteomes" id="UP000807159"/>
    </source>
</evidence>
<accession>A0A8T2WQ28</accession>
<reference evidence="1" key="1">
    <citation type="journal article" date="2021" name="J. Hered.">
        <title>Genome Assembly of Salicaceae Populus deltoides (Eastern Cottonwood) I-69 Based on Nanopore Sequencing and Hi-C Technologies.</title>
        <authorList>
            <person name="Bai S."/>
            <person name="Wu H."/>
            <person name="Zhang J."/>
            <person name="Pan Z."/>
            <person name="Zhao W."/>
            <person name="Li Z."/>
            <person name="Tong C."/>
        </authorList>
    </citation>
    <scope>NUCLEOTIDE SEQUENCE</scope>
    <source>
        <tissue evidence="1">Leaf</tissue>
    </source>
</reference>
<sequence length="69" mass="7959">TNERLRGKKRNRGNSLVVSEAGRVLCSLVAVLKMSENGGNGDGWFGRVWGRWFWLREKNGRRNGEDRLR</sequence>
<name>A0A8T2WQ28_POPDE</name>
<comment type="caution">
    <text evidence="1">The sequence shown here is derived from an EMBL/GenBank/DDBJ whole genome shotgun (WGS) entry which is preliminary data.</text>
</comment>
<proteinExistence type="predicted"/>
<feature type="non-terminal residue" evidence="1">
    <location>
        <position position="69"/>
    </location>
</feature>
<dbReference type="EMBL" id="JACEGQ020000018">
    <property type="protein sequence ID" value="KAH8482243.1"/>
    <property type="molecule type" value="Genomic_DNA"/>
</dbReference>
<evidence type="ECO:0000313" key="1">
    <source>
        <dbReference type="EMBL" id="KAH8482243.1"/>
    </source>
</evidence>
<gene>
    <name evidence="1" type="ORF">H0E87_029629</name>
</gene>
<keyword evidence="2" id="KW-1185">Reference proteome</keyword>
<dbReference type="Proteomes" id="UP000807159">
    <property type="component" value="Chromosome 18"/>
</dbReference>
<protein>
    <submittedName>
        <fullName evidence="1">Uncharacterized protein</fullName>
    </submittedName>
</protein>
<dbReference type="AlphaFoldDB" id="A0A8T2WQ28"/>
<feature type="non-terminal residue" evidence="1">
    <location>
        <position position="1"/>
    </location>
</feature>
<organism evidence="1 2">
    <name type="scientific">Populus deltoides</name>
    <name type="common">Eastern poplar</name>
    <name type="synonym">Eastern cottonwood</name>
    <dbReference type="NCBI Taxonomy" id="3696"/>
    <lineage>
        <taxon>Eukaryota</taxon>
        <taxon>Viridiplantae</taxon>
        <taxon>Streptophyta</taxon>
        <taxon>Embryophyta</taxon>
        <taxon>Tracheophyta</taxon>
        <taxon>Spermatophyta</taxon>
        <taxon>Magnoliopsida</taxon>
        <taxon>eudicotyledons</taxon>
        <taxon>Gunneridae</taxon>
        <taxon>Pentapetalae</taxon>
        <taxon>rosids</taxon>
        <taxon>fabids</taxon>
        <taxon>Malpighiales</taxon>
        <taxon>Salicaceae</taxon>
        <taxon>Saliceae</taxon>
        <taxon>Populus</taxon>
    </lineage>
</organism>